<dbReference type="Proteomes" id="UP000011593">
    <property type="component" value="Unassembled WGS sequence"/>
</dbReference>
<name>L0JTH5_NATP1</name>
<accession>L0JTH5</accession>
<dbReference type="KEGG" id="npe:Natpe_3952"/>
<dbReference type="HOGENOM" id="CLU_2406444_0_0_2"/>
<dbReference type="PATRIC" id="fig|797303.5.peg.1642"/>
<reference evidence="2 4" key="3">
    <citation type="journal article" date="2014" name="PLoS Genet.">
        <title>Phylogenetically driven sequencing of extremely halophilic archaea reveals strategies for static and dynamic osmo-response.</title>
        <authorList>
            <person name="Becker E.A."/>
            <person name="Seitzer P.M."/>
            <person name="Tritt A."/>
            <person name="Larsen D."/>
            <person name="Krusor M."/>
            <person name="Yao A.I."/>
            <person name="Wu D."/>
            <person name="Madern D."/>
            <person name="Eisen J.A."/>
            <person name="Darling A.E."/>
            <person name="Facciotti M.T."/>
        </authorList>
    </citation>
    <scope>NUCLEOTIDE SEQUENCE [LARGE SCALE GENOMIC DNA]</scope>
    <source>
        <strain evidence="2 4">DSM 15624</strain>
    </source>
</reference>
<reference evidence="1" key="2">
    <citation type="submission" date="2012-02" db="EMBL/GenBank/DDBJ databases">
        <title>Complete sequence of plasmid 1 of Natrinema pellirubrum DSM 15624.</title>
        <authorList>
            <consortium name="US DOE Joint Genome Institute"/>
            <person name="Lucas S."/>
            <person name="Han J."/>
            <person name="Lapidus A."/>
            <person name="Cheng J.-F."/>
            <person name="Goodwin L."/>
            <person name="Pitluck S."/>
            <person name="Peters L."/>
            <person name="Teshima H."/>
            <person name="Detter J.C."/>
            <person name="Han C."/>
            <person name="Tapia R."/>
            <person name="Land M."/>
            <person name="Hauser L."/>
            <person name="Kyrpides N."/>
            <person name="Ivanova N."/>
            <person name="Pagani I."/>
            <person name="Sproer C."/>
            <person name="Anderson I."/>
            <person name="Woyke T."/>
        </authorList>
    </citation>
    <scope>NUCLEOTIDE SEQUENCE</scope>
    <source>
        <strain evidence="1">DSM 15624</strain>
        <plasmid evidence="1">pNATPE01</plasmid>
    </source>
</reference>
<dbReference type="EMBL" id="AOIE01000053">
    <property type="protein sequence ID" value="ELY76521.1"/>
    <property type="molecule type" value="Genomic_DNA"/>
</dbReference>
<keyword evidence="4" id="KW-1185">Reference proteome</keyword>
<gene>
    <name evidence="1" type="ordered locus">Natpe_3952</name>
    <name evidence="2" type="ORF">C488_08147</name>
</gene>
<evidence type="ECO:0000313" key="4">
    <source>
        <dbReference type="Proteomes" id="UP000011593"/>
    </source>
</evidence>
<organism evidence="1 3">
    <name type="scientific">Natrinema pellirubrum (strain DSM 15624 / CIP 106293 / JCM 10476 / NCIMB 786 / 157)</name>
    <dbReference type="NCBI Taxonomy" id="797303"/>
    <lineage>
        <taxon>Archaea</taxon>
        <taxon>Methanobacteriati</taxon>
        <taxon>Methanobacteriota</taxon>
        <taxon>Stenosarchaea group</taxon>
        <taxon>Halobacteria</taxon>
        <taxon>Halobacteriales</taxon>
        <taxon>Natrialbaceae</taxon>
        <taxon>Natrinema</taxon>
    </lineage>
</organism>
<reference evidence="3" key="1">
    <citation type="submission" date="2012-02" db="EMBL/GenBank/DDBJ databases">
        <title>Complete sequence of plasmid 1 of Natrinema pellirubrum DSM 15624.</title>
        <authorList>
            <person name="Lucas S."/>
            <person name="Han J."/>
            <person name="Lapidus A."/>
            <person name="Cheng J.-F."/>
            <person name="Goodwin L."/>
            <person name="Pitluck S."/>
            <person name="Peters L."/>
            <person name="Teshima H."/>
            <person name="Detter J.C."/>
            <person name="Han C."/>
            <person name="Tapia R."/>
            <person name="Land M."/>
            <person name="Hauser L."/>
            <person name="Kyrpides N."/>
            <person name="Ivanova N."/>
            <person name="Pagani I."/>
            <person name="Sproer C."/>
            <person name="Anderson I."/>
            <person name="Woyke T."/>
        </authorList>
    </citation>
    <scope>NUCLEOTIDE SEQUENCE [LARGE SCALE GENOMIC DNA]</scope>
    <source>
        <strain evidence="3">DSM 15624 / JCM 10476 / NCIMB 786</strain>
        <plasmid evidence="3">pNATPE01</plasmid>
    </source>
</reference>
<dbReference type="AlphaFoldDB" id="L0JTH5"/>
<proteinExistence type="predicted"/>
<dbReference type="Proteomes" id="UP000010843">
    <property type="component" value="Plasmid pNATPE01"/>
</dbReference>
<evidence type="ECO:0000313" key="2">
    <source>
        <dbReference type="EMBL" id="ELY76521.1"/>
    </source>
</evidence>
<evidence type="ECO:0000313" key="3">
    <source>
        <dbReference type="Proteomes" id="UP000010843"/>
    </source>
</evidence>
<dbReference type="EMBL" id="CP003373">
    <property type="protein sequence ID" value="AGB33701.1"/>
    <property type="molecule type" value="Genomic_DNA"/>
</dbReference>
<keyword evidence="1" id="KW-0614">Plasmid</keyword>
<dbReference type="GeneID" id="14336418"/>
<sequence length="92" mass="10328">MTDGDTCAAKFRGTSHSLDAVSWELEAQEADGYAFVALRFGFAGLEAELTFDIETAEEFLIQFRDEIVRAKQKELEWETNTDPDTGIAEECE</sequence>
<geneLocation type="plasmid" evidence="1 3">
    <name>pNATPE01</name>
</geneLocation>
<dbReference type="RefSeq" id="WP_006180982.1">
    <property type="nucleotide sequence ID" value="NC_019967.1"/>
</dbReference>
<protein>
    <submittedName>
        <fullName evidence="1">Uncharacterized protein</fullName>
    </submittedName>
</protein>
<dbReference type="OrthoDB" id="350238at2157"/>
<evidence type="ECO:0000313" key="1">
    <source>
        <dbReference type="EMBL" id="AGB33701.1"/>
    </source>
</evidence>